<dbReference type="GO" id="GO:0004843">
    <property type="term" value="F:cysteine-type deubiquitinase activity"/>
    <property type="evidence" value="ECO:0007669"/>
    <property type="project" value="InterPro"/>
</dbReference>
<feature type="domain" description="USP" evidence="5">
    <location>
        <begin position="1"/>
        <end position="265"/>
    </location>
</feature>
<evidence type="ECO:0000256" key="3">
    <source>
        <dbReference type="ARBA" id="ARBA00022833"/>
    </source>
</evidence>
<evidence type="ECO:0000313" key="6">
    <source>
        <dbReference type="EMBL" id="THH02334.1"/>
    </source>
</evidence>
<dbReference type="InterPro" id="IPR001607">
    <property type="entry name" value="Znf_UBP"/>
</dbReference>
<dbReference type="PANTHER" id="PTHR21646">
    <property type="entry name" value="UBIQUITIN CARBOXYL-TERMINAL HYDROLASE"/>
    <property type="match status" value="1"/>
</dbReference>
<dbReference type="AlphaFoldDB" id="A0A4S4KUH6"/>
<keyword evidence="3" id="KW-0862">Zinc</keyword>
<sequence length="282" mass="31862">MSSAHHVLDDSLDAQRPTKRARVDVTPAPPEGTDSSAVDTRKTLVHEEEDDEEEESGRGQTEVSRASDLYLDTINRAALDFDFEKLCSVSLSNINIYGCLVCGKYFQGRGRKSYAYAHAIHDDHHVFINLETTKESAGQLRRFKLQRLPPYIILHFKRFTKNVFVEEKNPTIVNFPLRGLDLRDFVDAPSSHLSTLYDLIANVTHESAAGTTRDKASTVWKAHLRAGAGGGESEQWFQIQDLIVEEIRKEMIFLGETVLQIWERRADTSSGTLNPKMEIDKV</sequence>
<evidence type="ECO:0000313" key="7">
    <source>
        <dbReference type="Proteomes" id="UP000309038"/>
    </source>
</evidence>
<protein>
    <recommendedName>
        <fullName evidence="5">USP domain-containing protein</fullName>
    </recommendedName>
</protein>
<dbReference type="PROSITE" id="PS50235">
    <property type="entry name" value="USP_3"/>
    <property type="match status" value="1"/>
</dbReference>
<gene>
    <name evidence="6" type="ORF">EW026_g498</name>
</gene>
<dbReference type="InterPro" id="IPR028889">
    <property type="entry name" value="USP"/>
</dbReference>
<dbReference type="InterPro" id="IPR013083">
    <property type="entry name" value="Znf_RING/FYVE/PHD"/>
</dbReference>
<dbReference type="PANTHER" id="PTHR21646:SF16">
    <property type="entry name" value="U4_U6.U5 TRI-SNRNP-ASSOCIATED PROTEIN 2"/>
    <property type="match status" value="1"/>
</dbReference>
<dbReference type="Gene3D" id="3.30.40.10">
    <property type="entry name" value="Zinc/RING finger domain, C3HC4 (zinc finger)"/>
    <property type="match status" value="1"/>
</dbReference>
<evidence type="ECO:0000256" key="1">
    <source>
        <dbReference type="ARBA" id="ARBA00022723"/>
    </source>
</evidence>
<evidence type="ECO:0000259" key="5">
    <source>
        <dbReference type="PROSITE" id="PS50235"/>
    </source>
</evidence>
<comment type="caution">
    <text evidence="6">The sequence shown here is derived from an EMBL/GenBank/DDBJ whole genome shotgun (WGS) entry which is preliminary data.</text>
</comment>
<keyword evidence="2" id="KW-0863">Zinc-finger</keyword>
<dbReference type="SUPFAM" id="SSF54001">
    <property type="entry name" value="Cysteine proteinases"/>
    <property type="match status" value="1"/>
</dbReference>
<dbReference type="Pfam" id="PF00443">
    <property type="entry name" value="UCH"/>
    <property type="match status" value="1"/>
</dbReference>
<organism evidence="6 7">
    <name type="scientific">Hermanssonia centrifuga</name>
    <dbReference type="NCBI Taxonomy" id="98765"/>
    <lineage>
        <taxon>Eukaryota</taxon>
        <taxon>Fungi</taxon>
        <taxon>Dikarya</taxon>
        <taxon>Basidiomycota</taxon>
        <taxon>Agaricomycotina</taxon>
        <taxon>Agaricomycetes</taxon>
        <taxon>Polyporales</taxon>
        <taxon>Meruliaceae</taxon>
        <taxon>Hermanssonia</taxon>
    </lineage>
</organism>
<dbReference type="GO" id="GO:0008270">
    <property type="term" value="F:zinc ion binding"/>
    <property type="evidence" value="ECO:0007669"/>
    <property type="project" value="UniProtKB-KW"/>
</dbReference>
<dbReference type="InterPro" id="IPR050185">
    <property type="entry name" value="Ub_carboxyl-term_hydrolase"/>
</dbReference>
<dbReference type="GO" id="GO:0016579">
    <property type="term" value="P:protein deubiquitination"/>
    <property type="evidence" value="ECO:0007669"/>
    <property type="project" value="InterPro"/>
</dbReference>
<dbReference type="InterPro" id="IPR001394">
    <property type="entry name" value="Peptidase_C19_UCH"/>
</dbReference>
<feature type="region of interest" description="Disordered" evidence="4">
    <location>
        <begin position="1"/>
        <end position="63"/>
    </location>
</feature>
<proteinExistence type="predicted"/>
<dbReference type="EMBL" id="SGPJ01000007">
    <property type="protein sequence ID" value="THH02334.1"/>
    <property type="molecule type" value="Genomic_DNA"/>
</dbReference>
<evidence type="ECO:0000256" key="4">
    <source>
        <dbReference type="SAM" id="MobiDB-lite"/>
    </source>
</evidence>
<dbReference type="SMART" id="SM00290">
    <property type="entry name" value="ZnF_UBP"/>
    <property type="match status" value="1"/>
</dbReference>
<dbReference type="SUPFAM" id="SSF57850">
    <property type="entry name" value="RING/U-box"/>
    <property type="match status" value="1"/>
</dbReference>
<reference evidence="6 7" key="1">
    <citation type="submission" date="2019-02" db="EMBL/GenBank/DDBJ databases">
        <title>Genome sequencing of the rare red list fungi Phlebia centrifuga.</title>
        <authorList>
            <person name="Buettner E."/>
            <person name="Kellner H."/>
        </authorList>
    </citation>
    <scope>NUCLEOTIDE SEQUENCE [LARGE SCALE GENOMIC DNA]</scope>
    <source>
        <strain evidence="6 7">DSM 108282</strain>
    </source>
</reference>
<keyword evidence="7" id="KW-1185">Reference proteome</keyword>
<keyword evidence="1" id="KW-0479">Metal-binding</keyword>
<name>A0A4S4KUH6_9APHY</name>
<dbReference type="InterPro" id="IPR038765">
    <property type="entry name" value="Papain-like_cys_pep_sf"/>
</dbReference>
<dbReference type="Proteomes" id="UP000309038">
    <property type="component" value="Unassembled WGS sequence"/>
</dbReference>
<accession>A0A4S4KUH6</accession>
<evidence type="ECO:0000256" key="2">
    <source>
        <dbReference type="ARBA" id="ARBA00022771"/>
    </source>
</evidence>